<accession>A0A6P1NXA2</accession>
<dbReference type="InterPro" id="IPR051533">
    <property type="entry name" value="WaaL-like"/>
</dbReference>
<keyword evidence="4 5" id="KW-0472">Membrane</keyword>
<dbReference type="PANTHER" id="PTHR37422:SF13">
    <property type="entry name" value="LIPOPOLYSACCHARIDE BIOSYNTHESIS PROTEIN PA4999-RELATED"/>
    <property type="match status" value="1"/>
</dbReference>
<gene>
    <name evidence="7" type="ORF">GU926_03465</name>
</gene>
<evidence type="ECO:0000259" key="6">
    <source>
        <dbReference type="Pfam" id="PF04932"/>
    </source>
</evidence>
<dbReference type="InterPro" id="IPR007016">
    <property type="entry name" value="O-antigen_ligase-rel_domated"/>
</dbReference>
<dbReference type="AlphaFoldDB" id="A0A6P1NXA2"/>
<evidence type="ECO:0000256" key="5">
    <source>
        <dbReference type="SAM" id="Phobius"/>
    </source>
</evidence>
<dbReference type="Pfam" id="PF04932">
    <property type="entry name" value="Wzy_C"/>
    <property type="match status" value="1"/>
</dbReference>
<feature type="transmembrane region" description="Helical" evidence="5">
    <location>
        <begin position="238"/>
        <end position="259"/>
    </location>
</feature>
<reference evidence="7 8" key="1">
    <citation type="submission" date="2020-01" db="EMBL/GenBank/DDBJ databases">
        <authorList>
            <person name="Kim M."/>
        </authorList>
    </citation>
    <scope>NUCLEOTIDE SEQUENCE [LARGE SCALE GENOMIC DNA]</scope>
    <source>
        <strain evidence="7 8">BT10</strain>
    </source>
</reference>
<dbReference type="EMBL" id="CP047897">
    <property type="protein sequence ID" value="QHL86548.1"/>
    <property type="molecule type" value="Genomic_DNA"/>
</dbReference>
<feature type="transmembrane region" description="Helical" evidence="5">
    <location>
        <begin position="166"/>
        <end position="185"/>
    </location>
</feature>
<dbReference type="GO" id="GO:0016020">
    <property type="term" value="C:membrane"/>
    <property type="evidence" value="ECO:0007669"/>
    <property type="project" value="UniProtKB-SubCell"/>
</dbReference>
<organism evidence="7 8">
    <name type="scientific">Nibribacter ruber</name>
    <dbReference type="NCBI Taxonomy" id="2698458"/>
    <lineage>
        <taxon>Bacteria</taxon>
        <taxon>Pseudomonadati</taxon>
        <taxon>Bacteroidota</taxon>
        <taxon>Cytophagia</taxon>
        <taxon>Cytophagales</taxon>
        <taxon>Hymenobacteraceae</taxon>
        <taxon>Nibribacter</taxon>
    </lineage>
</organism>
<dbReference type="PANTHER" id="PTHR37422">
    <property type="entry name" value="TEICHURONIC ACID BIOSYNTHESIS PROTEIN TUAE"/>
    <property type="match status" value="1"/>
</dbReference>
<dbReference type="Proteomes" id="UP000464214">
    <property type="component" value="Chromosome"/>
</dbReference>
<feature type="transmembrane region" description="Helical" evidence="5">
    <location>
        <begin position="66"/>
        <end position="84"/>
    </location>
</feature>
<feature type="transmembrane region" description="Helical" evidence="5">
    <location>
        <begin position="90"/>
        <end position="107"/>
    </location>
</feature>
<feature type="transmembrane region" description="Helical" evidence="5">
    <location>
        <begin position="408"/>
        <end position="424"/>
    </location>
</feature>
<protein>
    <recommendedName>
        <fullName evidence="6">O-antigen ligase-related domain-containing protein</fullName>
    </recommendedName>
</protein>
<evidence type="ECO:0000256" key="2">
    <source>
        <dbReference type="ARBA" id="ARBA00022692"/>
    </source>
</evidence>
<evidence type="ECO:0000256" key="3">
    <source>
        <dbReference type="ARBA" id="ARBA00022989"/>
    </source>
</evidence>
<evidence type="ECO:0000313" key="7">
    <source>
        <dbReference type="EMBL" id="QHL86548.1"/>
    </source>
</evidence>
<feature type="transmembrane region" description="Helical" evidence="5">
    <location>
        <begin position="197"/>
        <end position="226"/>
    </location>
</feature>
<proteinExistence type="predicted"/>
<keyword evidence="2 5" id="KW-0812">Transmembrane</keyword>
<evidence type="ECO:0000256" key="1">
    <source>
        <dbReference type="ARBA" id="ARBA00004141"/>
    </source>
</evidence>
<name>A0A6P1NXA2_9BACT</name>
<feature type="domain" description="O-antigen ligase-related" evidence="6">
    <location>
        <begin position="201"/>
        <end position="367"/>
    </location>
</feature>
<evidence type="ECO:0000256" key="4">
    <source>
        <dbReference type="ARBA" id="ARBA00023136"/>
    </source>
</evidence>
<feature type="transmembrane region" description="Helical" evidence="5">
    <location>
        <begin position="351"/>
        <end position="371"/>
    </location>
</feature>
<feature type="transmembrane region" description="Helical" evidence="5">
    <location>
        <begin position="119"/>
        <end position="146"/>
    </location>
</feature>
<dbReference type="RefSeq" id="WP_160689048.1">
    <property type="nucleotide sequence ID" value="NZ_CP047897.1"/>
</dbReference>
<sequence length="435" mass="49667">MLLPQGKDAMAQVRNLLLMGYTGSLLLPVPAINHALAILLLLPWLLETFKHGTTFKELFLGRKFRIHQGFFLLFLLSGLSYFYSANKEDAIGALAVRLPFLLFPLVFSNTQISTKQLHLLLRVFVYTCAAVSLICLWYRIYTYLYVNFDPNYFYNEGLISITRKRVIFFGSYVSFSIFICGYLLLKGNATRKEKVLLWLVAGFLFLILFLLAVRMVLLITLAVGMATLFIRLMQQRRYVLAGAGVLLILLGFVGLLQLFPQTKSRFQSIGNLQYSFTNQNQLDHFNAANKAENWNGLTLRMAKWRCALDVIEKNPLLGVGVGDVKDEIVKAYQARNFIYAVQNRFDPHNQFLEMAIALGVVGLLVFVWLLMASLNLFLKSRNWMALPFMALLLFSSMTESLLRTQEGVAFYIFFWCLFVAYSQSKDAPVDQEKTA</sequence>
<evidence type="ECO:0000313" key="8">
    <source>
        <dbReference type="Proteomes" id="UP000464214"/>
    </source>
</evidence>
<comment type="subcellular location">
    <subcellularLocation>
        <location evidence="1">Membrane</location>
        <topology evidence="1">Multi-pass membrane protein</topology>
    </subcellularLocation>
</comment>
<feature type="transmembrane region" description="Helical" evidence="5">
    <location>
        <begin position="25"/>
        <end position="46"/>
    </location>
</feature>
<keyword evidence="8" id="KW-1185">Reference proteome</keyword>
<keyword evidence="3 5" id="KW-1133">Transmembrane helix</keyword>
<dbReference type="KEGG" id="nib:GU926_03465"/>